<keyword evidence="2" id="KW-1185">Reference proteome</keyword>
<protein>
    <submittedName>
        <fullName evidence="1">Uncharacterized protein</fullName>
    </submittedName>
</protein>
<reference evidence="1" key="1">
    <citation type="submission" date="2023-05" db="EMBL/GenBank/DDBJ databases">
        <authorList>
            <person name="Stuckert A."/>
        </authorList>
    </citation>
    <scope>NUCLEOTIDE SEQUENCE</scope>
</reference>
<comment type="caution">
    <text evidence="1">The sequence shown here is derived from an EMBL/GenBank/DDBJ whole genome shotgun (WGS) entry which is preliminary data.</text>
</comment>
<sequence>MVASSLSKIEQNICEFMIPSMKCSSPAPAVLVQPHRKTLPPRFTVGTMHFSLYSSPLQRHTVLKPSVPKTFILGSLFQNTESQQSSFFFCMALANSRQAFLC</sequence>
<dbReference type="Proteomes" id="UP001162483">
    <property type="component" value="Unassembled WGS sequence"/>
</dbReference>
<dbReference type="EMBL" id="CATNWA010019473">
    <property type="protein sequence ID" value="CAI9613417.1"/>
    <property type="molecule type" value="Genomic_DNA"/>
</dbReference>
<organism evidence="1 2">
    <name type="scientific">Staurois parvus</name>
    <dbReference type="NCBI Taxonomy" id="386267"/>
    <lineage>
        <taxon>Eukaryota</taxon>
        <taxon>Metazoa</taxon>
        <taxon>Chordata</taxon>
        <taxon>Craniata</taxon>
        <taxon>Vertebrata</taxon>
        <taxon>Euteleostomi</taxon>
        <taxon>Amphibia</taxon>
        <taxon>Batrachia</taxon>
        <taxon>Anura</taxon>
        <taxon>Neobatrachia</taxon>
        <taxon>Ranoidea</taxon>
        <taxon>Ranidae</taxon>
        <taxon>Staurois</taxon>
    </lineage>
</organism>
<accession>A0ABN9GYD5</accession>
<gene>
    <name evidence="1" type="ORF">SPARVUS_LOCUS14891495</name>
</gene>
<proteinExistence type="predicted"/>
<feature type="non-terminal residue" evidence="1">
    <location>
        <position position="102"/>
    </location>
</feature>
<name>A0ABN9GYD5_9NEOB</name>
<evidence type="ECO:0000313" key="1">
    <source>
        <dbReference type="EMBL" id="CAI9613417.1"/>
    </source>
</evidence>
<evidence type="ECO:0000313" key="2">
    <source>
        <dbReference type="Proteomes" id="UP001162483"/>
    </source>
</evidence>